<sequence>MVWEIFDALDDLPRDPTWAFEEPDSHDDIVAALPADDSPPPSSDARIEDRVHGGWLGRVAGCNLGKPVEGGKTWTRPVIRRYLESVDAYPLRDYVPIESDRYGELWFRDCWTETARGRIHGSARDDDLDYTIIGLHVLETYGREYTGSDVAAEWLSRLPVLLTFTAEIITIANLLEGVRPPATGGYRNPHREWIGAQIRADIHGFTNPGRPRAAALQAIEDATLSHRGNGVYGAMWAAALVAAAFTADGPRDAVVESLRHIPPRSRLAVAVRGVLKSYDAGLGWDAALDKADAELGHYHWVHAVNNAAAVTAGLLWSEGDFTTAIGLTVQAGLDTDSNGATAGCVAGVLTGASGIPRHWVEPLDDRMRSAVLGYDGSRISELAARTTRIALS</sequence>
<gene>
    <name evidence="1" type="ORF">RB614_31260</name>
</gene>
<organism evidence="1 2">
    <name type="scientific">Phytohabitans maris</name>
    <dbReference type="NCBI Taxonomy" id="3071409"/>
    <lineage>
        <taxon>Bacteria</taxon>
        <taxon>Bacillati</taxon>
        <taxon>Actinomycetota</taxon>
        <taxon>Actinomycetes</taxon>
        <taxon>Micromonosporales</taxon>
        <taxon>Micromonosporaceae</taxon>
    </lineage>
</organism>
<keyword evidence="2" id="KW-1185">Reference proteome</keyword>
<reference evidence="1 2" key="1">
    <citation type="submission" date="2023-08" db="EMBL/GenBank/DDBJ databases">
        <title>Phytohabitans sansha sp. nov., isolated from marine sediment.</title>
        <authorList>
            <person name="Zhao Y."/>
            <person name="Yi K."/>
        </authorList>
    </citation>
    <scope>NUCLEOTIDE SEQUENCE [LARGE SCALE GENOMIC DNA]</scope>
    <source>
        <strain evidence="1 2">ZYX-F-186</strain>
    </source>
</reference>
<dbReference type="Gene3D" id="1.10.4080.10">
    <property type="entry name" value="ADP-ribosylation/Crystallin J1"/>
    <property type="match status" value="1"/>
</dbReference>
<dbReference type="SUPFAM" id="SSF101478">
    <property type="entry name" value="ADP-ribosylglycohydrolase"/>
    <property type="match status" value="1"/>
</dbReference>
<dbReference type="InterPro" id="IPR036705">
    <property type="entry name" value="Ribosyl_crysJ1_sf"/>
</dbReference>
<protein>
    <submittedName>
        <fullName evidence="1">ADP-ribosylglycohydrolase family protein</fullName>
        <ecNumber evidence="1">3.2.2.-</ecNumber>
    </submittedName>
</protein>
<proteinExistence type="predicted"/>
<dbReference type="GO" id="GO:0016798">
    <property type="term" value="F:hydrolase activity, acting on glycosyl bonds"/>
    <property type="evidence" value="ECO:0007669"/>
    <property type="project" value="UniProtKB-KW"/>
</dbReference>
<dbReference type="InterPro" id="IPR005502">
    <property type="entry name" value="Ribosyl_crysJ1"/>
</dbReference>
<accession>A0ABU0ZPR0</accession>
<name>A0ABU0ZPR0_9ACTN</name>
<dbReference type="Pfam" id="PF03747">
    <property type="entry name" value="ADP_ribosyl_GH"/>
    <property type="match status" value="1"/>
</dbReference>
<dbReference type="Proteomes" id="UP001230908">
    <property type="component" value="Unassembled WGS sequence"/>
</dbReference>
<keyword evidence="1" id="KW-0378">Hydrolase</keyword>
<evidence type="ECO:0000313" key="2">
    <source>
        <dbReference type="Proteomes" id="UP001230908"/>
    </source>
</evidence>
<comment type="caution">
    <text evidence="1">The sequence shown here is derived from an EMBL/GenBank/DDBJ whole genome shotgun (WGS) entry which is preliminary data.</text>
</comment>
<dbReference type="EMBL" id="JAVHUY010000036">
    <property type="protein sequence ID" value="MDQ7909012.1"/>
    <property type="molecule type" value="Genomic_DNA"/>
</dbReference>
<dbReference type="EC" id="3.2.2.-" evidence="1"/>
<keyword evidence="1" id="KW-0326">Glycosidase</keyword>
<dbReference type="RefSeq" id="WP_308716276.1">
    <property type="nucleotide sequence ID" value="NZ_JAVHUY010000036.1"/>
</dbReference>
<evidence type="ECO:0000313" key="1">
    <source>
        <dbReference type="EMBL" id="MDQ7909012.1"/>
    </source>
</evidence>